<dbReference type="EMBL" id="CH476733">
    <property type="protein sequence ID" value="EIE79503.1"/>
    <property type="molecule type" value="Genomic_DNA"/>
</dbReference>
<gene>
    <name evidence="1" type="ORF">RO3G_04208</name>
</gene>
<proteinExistence type="predicted"/>
<sequence length="158" mass="18256">MSKHDKKFMCRPGFVDSLLKWKSRPQQQNLMLDVYDGNVWKQFGSVNGGLPFVQQSDYNIMLTINMDWFQPFVGTQHSSGGIYSRSQNCCKELQNSGFTAGCPWVLHQTISNLDCLYLNRKCIYSSIIGYGQWLLVEFEIAKGSIMNIRHFFTCSHMF</sequence>
<dbReference type="InParanoid" id="I1BTH3"/>
<name>I1BTH3_RHIO9</name>
<protein>
    <submittedName>
        <fullName evidence="1">Uncharacterized protein</fullName>
    </submittedName>
</protein>
<dbReference type="GeneID" id="93611179"/>
<dbReference type="Proteomes" id="UP000009138">
    <property type="component" value="Unassembled WGS sequence"/>
</dbReference>
<keyword evidence="2" id="KW-1185">Reference proteome</keyword>
<dbReference type="RefSeq" id="XP_067514899.1">
    <property type="nucleotide sequence ID" value="XM_067658798.1"/>
</dbReference>
<dbReference type="VEuPathDB" id="FungiDB:RO3G_04208"/>
<reference evidence="1 2" key="1">
    <citation type="journal article" date="2009" name="PLoS Genet.">
        <title>Genomic analysis of the basal lineage fungus Rhizopus oryzae reveals a whole-genome duplication.</title>
        <authorList>
            <person name="Ma L.-J."/>
            <person name="Ibrahim A.S."/>
            <person name="Skory C."/>
            <person name="Grabherr M.G."/>
            <person name="Burger G."/>
            <person name="Butler M."/>
            <person name="Elias M."/>
            <person name="Idnurm A."/>
            <person name="Lang B.F."/>
            <person name="Sone T."/>
            <person name="Abe A."/>
            <person name="Calvo S.E."/>
            <person name="Corrochano L.M."/>
            <person name="Engels R."/>
            <person name="Fu J."/>
            <person name="Hansberg W."/>
            <person name="Kim J.-M."/>
            <person name="Kodira C.D."/>
            <person name="Koehrsen M.J."/>
            <person name="Liu B."/>
            <person name="Miranda-Saavedra D."/>
            <person name="O'Leary S."/>
            <person name="Ortiz-Castellanos L."/>
            <person name="Poulter R."/>
            <person name="Rodriguez-Romero J."/>
            <person name="Ruiz-Herrera J."/>
            <person name="Shen Y.-Q."/>
            <person name="Zeng Q."/>
            <person name="Galagan J."/>
            <person name="Birren B.W."/>
            <person name="Cuomo C.A."/>
            <person name="Wickes B.L."/>
        </authorList>
    </citation>
    <scope>NUCLEOTIDE SEQUENCE [LARGE SCALE GENOMIC DNA]</scope>
    <source>
        <strain evidence="2">RA 99-880 / ATCC MYA-4621 / FGSC 9543 / NRRL 43880</strain>
    </source>
</reference>
<accession>I1BTH3</accession>
<organism evidence="1 2">
    <name type="scientific">Rhizopus delemar (strain RA 99-880 / ATCC MYA-4621 / FGSC 9543 / NRRL 43880)</name>
    <name type="common">Mucormycosis agent</name>
    <name type="synonym">Rhizopus arrhizus var. delemar</name>
    <dbReference type="NCBI Taxonomy" id="246409"/>
    <lineage>
        <taxon>Eukaryota</taxon>
        <taxon>Fungi</taxon>
        <taxon>Fungi incertae sedis</taxon>
        <taxon>Mucoromycota</taxon>
        <taxon>Mucoromycotina</taxon>
        <taxon>Mucoromycetes</taxon>
        <taxon>Mucorales</taxon>
        <taxon>Mucorineae</taxon>
        <taxon>Rhizopodaceae</taxon>
        <taxon>Rhizopus</taxon>
    </lineage>
</organism>
<evidence type="ECO:0000313" key="2">
    <source>
        <dbReference type="Proteomes" id="UP000009138"/>
    </source>
</evidence>
<evidence type="ECO:0000313" key="1">
    <source>
        <dbReference type="EMBL" id="EIE79503.1"/>
    </source>
</evidence>
<dbReference type="AlphaFoldDB" id="I1BTH3"/>